<dbReference type="InterPro" id="IPR036875">
    <property type="entry name" value="Znf_CCHC_sf"/>
</dbReference>
<feature type="compositionally biased region" description="Basic and acidic residues" evidence="2">
    <location>
        <begin position="1798"/>
        <end position="1807"/>
    </location>
</feature>
<dbReference type="OrthoDB" id="5920525at2759"/>
<dbReference type="Proteomes" id="UP000580250">
    <property type="component" value="Unassembled WGS sequence"/>
</dbReference>
<dbReference type="InterPro" id="IPR012337">
    <property type="entry name" value="RNaseH-like_sf"/>
</dbReference>
<feature type="compositionally biased region" description="Basic and acidic residues" evidence="2">
    <location>
        <begin position="1764"/>
        <end position="1786"/>
    </location>
</feature>
<dbReference type="InterPro" id="IPR001584">
    <property type="entry name" value="Integrase_cat-core"/>
</dbReference>
<dbReference type="InterPro" id="IPR008737">
    <property type="entry name" value="DUF1758"/>
</dbReference>
<dbReference type="Gene3D" id="3.30.420.10">
    <property type="entry name" value="Ribonuclease H-like superfamily/Ribonuclease H"/>
    <property type="match status" value="1"/>
</dbReference>
<keyword evidence="1" id="KW-0479">Metal-binding</keyword>
<dbReference type="PANTHER" id="PTHR47331">
    <property type="entry name" value="PHD-TYPE DOMAIN-CONTAINING PROTEIN"/>
    <property type="match status" value="1"/>
</dbReference>
<evidence type="ECO:0000259" key="3">
    <source>
        <dbReference type="PROSITE" id="PS50158"/>
    </source>
</evidence>
<dbReference type="GO" id="GO:0008270">
    <property type="term" value="F:zinc ion binding"/>
    <property type="evidence" value="ECO:0007669"/>
    <property type="project" value="UniProtKB-KW"/>
</dbReference>
<organism evidence="5 6">
    <name type="scientific">Meloidogyne enterolobii</name>
    <name type="common">Root-knot nematode worm</name>
    <name type="synonym">Meloidogyne mayaguensis</name>
    <dbReference type="NCBI Taxonomy" id="390850"/>
    <lineage>
        <taxon>Eukaryota</taxon>
        <taxon>Metazoa</taxon>
        <taxon>Ecdysozoa</taxon>
        <taxon>Nematoda</taxon>
        <taxon>Chromadorea</taxon>
        <taxon>Rhabditida</taxon>
        <taxon>Tylenchina</taxon>
        <taxon>Tylenchomorpha</taxon>
        <taxon>Tylenchoidea</taxon>
        <taxon>Meloidogynidae</taxon>
        <taxon>Meloidogyninae</taxon>
        <taxon>Meloidogyne</taxon>
    </lineage>
</organism>
<dbReference type="PROSITE" id="PS50994">
    <property type="entry name" value="INTEGRASE"/>
    <property type="match status" value="1"/>
</dbReference>
<evidence type="ECO:0000259" key="4">
    <source>
        <dbReference type="PROSITE" id="PS50994"/>
    </source>
</evidence>
<dbReference type="GO" id="GO:0015074">
    <property type="term" value="P:DNA integration"/>
    <property type="evidence" value="ECO:0007669"/>
    <property type="project" value="InterPro"/>
</dbReference>
<dbReference type="InterPro" id="IPR043502">
    <property type="entry name" value="DNA/RNA_pol_sf"/>
</dbReference>
<name>A0A6V7TJE4_MELEN</name>
<dbReference type="SUPFAM" id="SSF56672">
    <property type="entry name" value="DNA/RNA polymerases"/>
    <property type="match status" value="1"/>
</dbReference>
<proteinExistence type="predicted"/>
<dbReference type="InterPro" id="IPR001878">
    <property type="entry name" value="Znf_CCHC"/>
</dbReference>
<dbReference type="SMART" id="SM00343">
    <property type="entry name" value="ZnF_C2HC"/>
    <property type="match status" value="2"/>
</dbReference>
<dbReference type="GO" id="GO:0042575">
    <property type="term" value="C:DNA polymerase complex"/>
    <property type="evidence" value="ECO:0007669"/>
    <property type="project" value="UniProtKB-ARBA"/>
</dbReference>
<evidence type="ECO:0000256" key="2">
    <source>
        <dbReference type="SAM" id="MobiDB-lite"/>
    </source>
</evidence>
<dbReference type="PROSITE" id="PS50158">
    <property type="entry name" value="ZF_CCHC"/>
    <property type="match status" value="1"/>
</dbReference>
<protein>
    <submittedName>
        <fullName evidence="5">Uncharacterized protein</fullName>
    </submittedName>
</protein>
<dbReference type="Pfam" id="PF05585">
    <property type="entry name" value="DUF1758"/>
    <property type="match status" value="1"/>
</dbReference>
<feature type="compositionally biased region" description="Basic and acidic residues" evidence="2">
    <location>
        <begin position="313"/>
        <end position="328"/>
    </location>
</feature>
<dbReference type="Pfam" id="PF03564">
    <property type="entry name" value="DUF1759"/>
    <property type="match status" value="1"/>
</dbReference>
<evidence type="ECO:0000313" key="5">
    <source>
        <dbReference type="EMBL" id="CAD2124646.1"/>
    </source>
</evidence>
<dbReference type="GO" id="GO:0003676">
    <property type="term" value="F:nucleic acid binding"/>
    <property type="evidence" value="ECO:0007669"/>
    <property type="project" value="InterPro"/>
</dbReference>
<accession>A0A6V7TJE4</accession>
<feature type="region of interest" description="Disordered" evidence="2">
    <location>
        <begin position="255"/>
        <end position="350"/>
    </location>
</feature>
<dbReference type="InterPro" id="IPR000477">
    <property type="entry name" value="RT_dom"/>
</dbReference>
<feature type="domain" description="Integrase catalytic" evidence="4">
    <location>
        <begin position="1487"/>
        <end position="1634"/>
    </location>
</feature>
<dbReference type="InterPro" id="IPR036397">
    <property type="entry name" value="RNaseH_sf"/>
</dbReference>
<dbReference type="Pfam" id="PF18701">
    <property type="entry name" value="DUF5641"/>
    <property type="match status" value="1"/>
</dbReference>
<sequence>MRNQMFNASQQIAQSTGNVHETRSAAFNKNAADFRRIMNAASARIKEWDDHIEAINQRLKLEDPDATLSTTNNSEQPRRSFRTQIQLRKFNGDIESWFNFWETFRTLIHEDPSMPFVEKFNALESVLEGDAKTLIEGLKMDETGYETAIELLVKNYGDDQKQIRDLNKELMNLPNSNDYEDDEKLYLRIEKICRQLTALNQNIGQAPYYMMIEGKLSAEVLDKYFTIKDAEDDNNWNTDKFRKAFGRAINQIKGRHEARNIARRSKPNTRTQEPTMNFLGRVNTSPNYRSPDRRWNQRQNTIRTETRPFQGQRRNEDQSQSPKQERSKFRNGSPYKARSSSSSSEHSSKSPIRYPCELCEQLHPPIHCTKYRTANERRDRAMKKELCFRCLKRGHYANKCMKPKVLCPICNRSNHNQALCRHQKRFYSKSPTRQEQKTFTTEEEETINSSSLQVSCTVEPKPSCLTDKNSKFSVLKMVEAKVYNPTVPKLEQEALIFLDDGSQKTYIDEELSQQLELETIEEKEIKVTGLNQTPLGQFIKPIVEFGVRAGKFDILLKGSTLPSILGRTRIFLKKDVNEEALRKTKLEINEKIGKPQILIGNDYYNRLEVKPKEQLPSRLWISKTKLGQIINGEGKIKINRLTNMDNEYYSQATLNEVMTMEAAPTDEELLALLKKHDGIQAIGLEDSNIESDFERMKEKITFNGSRYQTELLWNEETAKKLPTNYDMAYSQLLSNLTRLRKTPELLEMYHQIITEQLEKGLIELADPIEDKYTVGRKIHYLPHHPVFRHDKEHTKVRIVYNAAAKRGNAPSLNQCLEKGPKLYNDLAGILLRARLKTILVTCDIAKAFHMIELAPQDRNAVRFLWAQDPKNPKTPIVEYRFTRETFGVICSPAHLALTIDIHLKKYDSPLSRSIATNAYVDNLVVGLNNKDEIRNTYSEIKKLFEKGGMNVREFIANAPEEIKKLPKEDIIDKEDCKLLGLGWNISKDEFQIKFPTYKEEKVTRRKVLAQIARPFDPLGFGAPAILPAKLLRQEIEREGKLSWDKDLSSAMTDKWKELMKHWEGAHLTVPRMACSKVKNLKAELHVFTDASSSAFGAAIYLRVEDDPFDCNLIFGKSLVVPTSLPSTRRTIPCLELHAAMLGTKYAKFVREQLEKEYPIERIILWTDAIDVIDYALSEKKQDRFIKNRVNKIRDYEIRHVDGENNPADIASRGATPEELASHNLWWKGPTFLRQPEAKWPESKRIYDPSAKREPKEENPLFEMSLAAKQNHPTETPDKFLIDFPRFSNWNRLVNCMAYVLRAKEAFKKKESQATSALVRTKGKREIESLTVKEVSEAEKFILRWIQKHYPPTEEETRNLNIIQDEDQLLRAKGRLANSGLNFQANNPIYINHRAPIVRLLLRRAHLNTKHGGLELMNTYLRQEYWITRSRRTINNWLRAKGAMRCGACARWQAKPFSQKHPICLQVGQQEGPHFKQAVHLEVVTDCTSEKFLLALTRFIRRRRPPKVIISDNAPTFVLASKVIQDLNQEEINQKKEWLKLIASTRIQDFLLLNKIQWKFNTPAAPWRGGFYERLIGTIKKHLYRTIGKRKLTHEELETLLIEVERIVNERPLTYYTSEEVAYPLRPIDILDCSAGNPFDIHLSPEPDWDDYEEQPSTRSALLEAHKKALQKSHKFWETWKSEYLLSLREKWRSKDKDPTFPKLNQVVLMNEGHEKCPRSLWKMAKIEEILSGRTVKVRTGGKSYERATSVLYPLELENEEDPHENDVARTEELNKRNKTNENNKKTTERRKRYYLRSNPDRGDEKRRENLKKRSQSAHDLQNDHTFNLFKMINTQKARSP</sequence>
<dbReference type="InterPro" id="IPR005312">
    <property type="entry name" value="DUF1759"/>
</dbReference>
<dbReference type="Gene3D" id="3.30.70.270">
    <property type="match status" value="1"/>
</dbReference>
<dbReference type="Gene3D" id="3.10.10.10">
    <property type="entry name" value="HIV Type 1 Reverse Transcriptase, subunit A, domain 1"/>
    <property type="match status" value="1"/>
</dbReference>
<dbReference type="Pfam" id="PF00078">
    <property type="entry name" value="RVT_1"/>
    <property type="match status" value="1"/>
</dbReference>
<dbReference type="InterPro" id="IPR040676">
    <property type="entry name" value="DUF5641"/>
</dbReference>
<dbReference type="SUPFAM" id="SSF53098">
    <property type="entry name" value="Ribonuclease H-like"/>
    <property type="match status" value="1"/>
</dbReference>
<dbReference type="PANTHER" id="PTHR47331:SF1">
    <property type="entry name" value="GAG-LIKE PROTEIN"/>
    <property type="match status" value="1"/>
</dbReference>
<reference evidence="5 6" key="1">
    <citation type="submission" date="2020-08" db="EMBL/GenBank/DDBJ databases">
        <authorList>
            <person name="Koutsovoulos G."/>
            <person name="Danchin GJ E."/>
        </authorList>
    </citation>
    <scope>NUCLEOTIDE SEQUENCE [LARGE SCALE GENOMIC DNA]</scope>
</reference>
<gene>
    <name evidence="5" type="ORF">MENT_LOCUS865</name>
</gene>
<dbReference type="GO" id="GO:0019899">
    <property type="term" value="F:enzyme binding"/>
    <property type="evidence" value="ECO:0007669"/>
    <property type="project" value="UniProtKB-ARBA"/>
</dbReference>
<evidence type="ECO:0000256" key="1">
    <source>
        <dbReference type="PROSITE-ProRule" id="PRU00047"/>
    </source>
</evidence>
<keyword evidence="1" id="KW-0862">Zinc</keyword>
<dbReference type="InterPro" id="IPR008042">
    <property type="entry name" value="Retrotrans_Pao"/>
</dbReference>
<dbReference type="EMBL" id="CAJEWN010000003">
    <property type="protein sequence ID" value="CAD2124646.1"/>
    <property type="molecule type" value="Genomic_DNA"/>
</dbReference>
<feature type="compositionally biased region" description="Polar residues" evidence="2">
    <location>
        <begin position="297"/>
        <end position="309"/>
    </location>
</feature>
<evidence type="ECO:0000313" key="6">
    <source>
        <dbReference type="Proteomes" id="UP000580250"/>
    </source>
</evidence>
<keyword evidence="1" id="KW-0863">Zinc-finger</keyword>
<dbReference type="SUPFAM" id="SSF57756">
    <property type="entry name" value="Retrovirus zinc finger-like domains"/>
    <property type="match status" value="1"/>
</dbReference>
<feature type="region of interest" description="Disordered" evidence="2">
    <location>
        <begin position="1755"/>
        <end position="1823"/>
    </location>
</feature>
<feature type="domain" description="CCHC-type" evidence="3">
    <location>
        <begin position="387"/>
        <end position="400"/>
    </location>
</feature>
<comment type="caution">
    <text evidence="5">The sequence shown here is derived from an EMBL/GenBank/DDBJ whole genome shotgun (WGS) entry which is preliminary data.</text>
</comment>
<dbReference type="Pfam" id="PF05380">
    <property type="entry name" value="Peptidase_A17"/>
    <property type="match status" value="1"/>
</dbReference>
<dbReference type="InterPro" id="IPR043128">
    <property type="entry name" value="Rev_trsase/Diguanyl_cyclase"/>
</dbReference>